<protein>
    <submittedName>
        <fullName evidence="2">Uncharacterized protein</fullName>
    </submittedName>
</protein>
<keyword evidence="1" id="KW-0732">Signal</keyword>
<gene>
    <name evidence="2" type="ORF">ABU900_07330</name>
</gene>
<dbReference type="EMBL" id="JBEUDR010000001">
    <property type="protein sequence ID" value="MES5324209.1"/>
    <property type="molecule type" value="Genomic_DNA"/>
</dbReference>
<evidence type="ECO:0000313" key="3">
    <source>
        <dbReference type="Proteomes" id="UP001437419"/>
    </source>
</evidence>
<feature type="signal peptide" evidence="1">
    <location>
        <begin position="1"/>
        <end position="28"/>
    </location>
</feature>
<dbReference type="Proteomes" id="UP001437419">
    <property type="component" value="Unassembled WGS sequence"/>
</dbReference>
<proteinExistence type="predicted"/>
<name>A0ABV2BHD7_9BURK</name>
<comment type="caution">
    <text evidence="2">The sequence shown here is derived from an EMBL/GenBank/DDBJ whole genome shotgun (WGS) entry which is preliminary data.</text>
</comment>
<accession>A0ABV2BHD7</accession>
<reference evidence="2 3" key="1">
    <citation type="submission" date="2024-06" db="EMBL/GenBank/DDBJ databases">
        <title>Alcaligenes phenolicus JC896.</title>
        <authorList>
            <person name="Venkata Ramana C."/>
            <person name="Sasikala C."/>
            <person name="Mahima D."/>
        </authorList>
    </citation>
    <scope>NUCLEOTIDE SEQUENCE [LARGE SCALE GENOMIC DNA]</scope>
    <source>
        <strain evidence="2 3">JC896</strain>
    </source>
</reference>
<organism evidence="2 3">
    <name type="scientific">Alcaligenes phenolicus</name>
    <dbReference type="NCBI Taxonomy" id="232846"/>
    <lineage>
        <taxon>Bacteria</taxon>
        <taxon>Pseudomonadati</taxon>
        <taxon>Pseudomonadota</taxon>
        <taxon>Betaproteobacteria</taxon>
        <taxon>Burkholderiales</taxon>
        <taxon>Alcaligenaceae</taxon>
        <taxon>Alcaligenes</taxon>
    </lineage>
</organism>
<keyword evidence="3" id="KW-1185">Reference proteome</keyword>
<dbReference type="RefSeq" id="WP_353639670.1">
    <property type="nucleotide sequence ID" value="NZ_JBEUDR010000001.1"/>
</dbReference>
<evidence type="ECO:0000313" key="2">
    <source>
        <dbReference type="EMBL" id="MES5324209.1"/>
    </source>
</evidence>
<feature type="chain" id="PRO_5045886005" evidence="1">
    <location>
        <begin position="29"/>
        <end position="374"/>
    </location>
</feature>
<sequence>MTRKTRFASSGIMLLSLTASLFSLTAQAQVLESSLGNLGRAVDNLLPLELEPTTTLLGQGLDNSVLDYVQFEVTFEVLHNQLHSWLKPGQVLSPALQLAHESLDSLGDTVAATDLPLQAGQAASGLLHGVGDAVLSTGGLLYDIPNEPNPLASILGHATNGIASATEALFQGTAQGTSLTNRSSRNTVSDSDIQQEKNFAPIRFLDVYEKTFQQYLAQGGFDNTEPIVSPVLHNAQDQIHSLGDVLASTELPLQAGQAAGGLLHGLSGAVESVNDFLYPDTQDTSALASLLGHTTNGIAAATDALLQGNTLLSPLPTLAPDSAPRTSLNTGTTDGLLAPVTNVLAGLNGNGDTSNGGLLAPVTGLLGGLLAPPR</sequence>
<evidence type="ECO:0000256" key="1">
    <source>
        <dbReference type="SAM" id="SignalP"/>
    </source>
</evidence>